<feature type="transmembrane region" description="Helical" evidence="8">
    <location>
        <begin position="49"/>
        <end position="68"/>
    </location>
</feature>
<keyword evidence="7 8" id="KW-0472">Membrane</keyword>
<feature type="transmembrane region" description="Helical" evidence="8">
    <location>
        <begin position="205"/>
        <end position="222"/>
    </location>
</feature>
<comment type="subcellular location">
    <subcellularLocation>
        <location evidence="1">Cell membrane</location>
        <topology evidence="1">Multi-pass membrane protein</topology>
    </subcellularLocation>
</comment>
<protein>
    <submittedName>
        <fullName evidence="10">DHA2 family efflux MFS transporter permease subunit</fullName>
    </submittedName>
</protein>
<keyword evidence="4" id="KW-1003">Cell membrane</keyword>
<comment type="caution">
    <text evidence="10">The sequence shown here is derived from an EMBL/GenBank/DDBJ whole genome shotgun (WGS) entry which is preliminary data.</text>
</comment>
<keyword evidence="11" id="KW-1185">Reference proteome</keyword>
<dbReference type="InterPro" id="IPR036259">
    <property type="entry name" value="MFS_trans_sf"/>
</dbReference>
<feature type="transmembrane region" description="Helical" evidence="8">
    <location>
        <begin position="12"/>
        <end position="37"/>
    </location>
</feature>
<feature type="domain" description="Major facilitator superfamily (MFS) profile" evidence="9">
    <location>
        <begin position="14"/>
        <end position="450"/>
    </location>
</feature>
<feature type="transmembrane region" description="Helical" evidence="8">
    <location>
        <begin position="165"/>
        <end position="185"/>
    </location>
</feature>
<feature type="transmembrane region" description="Helical" evidence="8">
    <location>
        <begin position="228"/>
        <end position="246"/>
    </location>
</feature>
<dbReference type="InterPro" id="IPR004638">
    <property type="entry name" value="EmrB-like"/>
</dbReference>
<dbReference type="NCBIfam" id="TIGR00711">
    <property type="entry name" value="efflux_EmrB"/>
    <property type="match status" value="1"/>
</dbReference>
<evidence type="ECO:0000256" key="7">
    <source>
        <dbReference type="ARBA" id="ARBA00023136"/>
    </source>
</evidence>
<dbReference type="PROSITE" id="PS50850">
    <property type="entry name" value="MFS"/>
    <property type="match status" value="1"/>
</dbReference>
<dbReference type="InterPro" id="IPR011701">
    <property type="entry name" value="MFS"/>
</dbReference>
<accession>A0ABT6C7P3</accession>
<feature type="transmembrane region" description="Helical" evidence="8">
    <location>
        <begin position="138"/>
        <end position="159"/>
    </location>
</feature>
<evidence type="ECO:0000256" key="1">
    <source>
        <dbReference type="ARBA" id="ARBA00004651"/>
    </source>
</evidence>
<keyword evidence="5 8" id="KW-0812">Transmembrane</keyword>
<evidence type="ECO:0000256" key="3">
    <source>
        <dbReference type="ARBA" id="ARBA00022448"/>
    </source>
</evidence>
<dbReference type="EMBL" id="JAROAV010000010">
    <property type="protein sequence ID" value="MDF8263306.1"/>
    <property type="molecule type" value="Genomic_DNA"/>
</dbReference>
<evidence type="ECO:0000313" key="10">
    <source>
        <dbReference type="EMBL" id="MDF8263306.1"/>
    </source>
</evidence>
<sequence>MPSEPRLDRATLVLVATMAVAAFIAVLDGTAVAVALRDLQHSLDAGVSSIVWVTTGYLMAAGLALPLVGWATDRFGGRRVFLTGLGVFVTGSVLSGLAWSVESLVAFRVLQGFGGGLLEPVSLAVVAGAAPRAVVGRVMGLMSLIINIAPVLGPLVGGVLAGNGLWRWIFLANLPLGVVVASLAVRSLPRTPPARAGLRADARGMLLLSPGFVLVLVAVNRWGDGAGAALPLVIAVVGAVLLATYARHALRTDAPVLDLRLLAAPAFARALLIMGLVGFMMYAMLTGLPVLAERRYGLEGLSQGVLVTGLGSGLMVSMSVAARISDRVGPRPLVRGGGATMALLVAAVAGVHDAWALPALVVLLILTGLAFGAIASPTFSSVYRTLTPKDAAQGTTALFITVQLAASLGVTVLGLLLNRLADPFGVLFAVLAGAALVAGVLARGLPGRPGAPS</sequence>
<dbReference type="SUPFAM" id="SSF103473">
    <property type="entry name" value="MFS general substrate transporter"/>
    <property type="match status" value="1"/>
</dbReference>
<evidence type="ECO:0000256" key="6">
    <source>
        <dbReference type="ARBA" id="ARBA00022989"/>
    </source>
</evidence>
<feature type="transmembrane region" description="Helical" evidence="8">
    <location>
        <begin position="423"/>
        <end position="442"/>
    </location>
</feature>
<evidence type="ECO:0000256" key="5">
    <source>
        <dbReference type="ARBA" id="ARBA00022692"/>
    </source>
</evidence>
<dbReference type="Gene3D" id="1.20.1720.10">
    <property type="entry name" value="Multidrug resistance protein D"/>
    <property type="match status" value="1"/>
</dbReference>
<evidence type="ECO:0000256" key="2">
    <source>
        <dbReference type="ARBA" id="ARBA00008537"/>
    </source>
</evidence>
<reference evidence="10 11" key="1">
    <citation type="submission" date="2023-03" db="EMBL/GenBank/DDBJ databases">
        <title>YIM 133296 draft genome.</title>
        <authorList>
            <person name="Xiong L."/>
        </authorList>
    </citation>
    <scope>NUCLEOTIDE SEQUENCE [LARGE SCALE GENOMIC DNA]</scope>
    <source>
        <strain evidence="10 11">YIM 133296</strain>
    </source>
</reference>
<dbReference type="PANTHER" id="PTHR42718:SF9">
    <property type="entry name" value="MAJOR FACILITATOR SUPERFAMILY MULTIDRUG TRANSPORTER MFSC"/>
    <property type="match status" value="1"/>
</dbReference>
<dbReference type="InterPro" id="IPR020846">
    <property type="entry name" value="MFS_dom"/>
</dbReference>
<dbReference type="RefSeq" id="WP_277191068.1">
    <property type="nucleotide sequence ID" value="NZ_JAROAV010000010.1"/>
</dbReference>
<feature type="transmembrane region" description="Helical" evidence="8">
    <location>
        <begin position="332"/>
        <end position="349"/>
    </location>
</feature>
<evidence type="ECO:0000256" key="8">
    <source>
        <dbReference type="SAM" id="Phobius"/>
    </source>
</evidence>
<evidence type="ECO:0000259" key="9">
    <source>
        <dbReference type="PROSITE" id="PS50850"/>
    </source>
</evidence>
<dbReference type="Proteomes" id="UP001528912">
    <property type="component" value="Unassembled WGS sequence"/>
</dbReference>
<organism evidence="10 11">
    <name type="scientific">Luteipulveratus flavus</name>
    <dbReference type="NCBI Taxonomy" id="3031728"/>
    <lineage>
        <taxon>Bacteria</taxon>
        <taxon>Bacillati</taxon>
        <taxon>Actinomycetota</taxon>
        <taxon>Actinomycetes</taxon>
        <taxon>Micrococcales</taxon>
        <taxon>Dermacoccaceae</taxon>
        <taxon>Luteipulveratus</taxon>
    </lineage>
</organism>
<feature type="transmembrane region" description="Helical" evidence="8">
    <location>
        <begin position="396"/>
        <end position="417"/>
    </location>
</feature>
<evidence type="ECO:0000256" key="4">
    <source>
        <dbReference type="ARBA" id="ARBA00022475"/>
    </source>
</evidence>
<evidence type="ECO:0000313" key="11">
    <source>
        <dbReference type="Proteomes" id="UP001528912"/>
    </source>
</evidence>
<keyword evidence="3" id="KW-0813">Transport</keyword>
<dbReference type="Pfam" id="PF07690">
    <property type="entry name" value="MFS_1"/>
    <property type="match status" value="1"/>
</dbReference>
<dbReference type="Gene3D" id="1.20.1250.20">
    <property type="entry name" value="MFS general substrate transporter like domains"/>
    <property type="match status" value="1"/>
</dbReference>
<comment type="similarity">
    <text evidence="2">Belongs to the major facilitator superfamily. EmrB family.</text>
</comment>
<name>A0ABT6C7P3_9MICO</name>
<feature type="transmembrane region" description="Helical" evidence="8">
    <location>
        <begin position="355"/>
        <end position="375"/>
    </location>
</feature>
<gene>
    <name evidence="10" type="ORF">P4R38_03460</name>
</gene>
<feature type="transmembrane region" description="Helical" evidence="8">
    <location>
        <begin position="305"/>
        <end position="325"/>
    </location>
</feature>
<proteinExistence type="inferred from homology"/>
<keyword evidence="6 8" id="KW-1133">Transmembrane helix</keyword>
<feature type="transmembrane region" description="Helical" evidence="8">
    <location>
        <begin position="266"/>
        <end position="285"/>
    </location>
</feature>
<feature type="transmembrane region" description="Helical" evidence="8">
    <location>
        <begin position="80"/>
        <end position="99"/>
    </location>
</feature>
<dbReference type="PRINTS" id="PR01036">
    <property type="entry name" value="TCRTETB"/>
</dbReference>
<dbReference type="PANTHER" id="PTHR42718">
    <property type="entry name" value="MAJOR FACILITATOR SUPERFAMILY MULTIDRUG TRANSPORTER MFSC"/>
    <property type="match status" value="1"/>
</dbReference>